<evidence type="ECO:0000259" key="3">
    <source>
        <dbReference type="PROSITE" id="PS50011"/>
    </source>
</evidence>
<dbReference type="CDD" id="cd05121">
    <property type="entry name" value="ABC1_ADCK3-like"/>
    <property type="match status" value="1"/>
</dbReference>
<proteinExistence type="inferred from homology"/>
<dbReference type="InterPro" id="IPR050154">
    <property type="entry name" value="UbiB_kinase"/>
</dbReference>
<keyword evidence="4" id="KW-0830">Ubiquinone</keyword>
<organism evidence="4 5">
    <name type="scientific">Salegentibacter flavus</name>
    <dbReference type="NCBI Taxonomy" id="287099"/>
    <lineage>
        <taxon>Bacteria</taxon>
        <taxon>Pseudomonadati</taxon>
        <taxon>Bacteroidota</taxon>
        <taxon>Flavobacteriia</taxon>
        <taxon>Flavobacteriales</taxon>
        <taxon>Flavobacteriaceae</taxon>
        <taxon>Salegentibacter</taxon>
    </lineage>
</organism>
<keyword evidence="5" id="KW-1185">Reference proteome</keyword>
<dbReference type="PANTHER" id="PTHR10566:SF113">
    <property type="entry name" value="PROTEIN ACTIVITY OF BC1 COMPLEX KINASE 7, CHLOROPLASTIC"/>
    <property type="match status" value="1"/>
</dbReference>
<accession>A0A1I5BI63</accession>
<dbReference type="SUPFAM" id="SSF56112">
    <property type="entry name" value="Protein kinase-like (PK-like)"/>
    <property type="match status" value="1"/>
</dbReference>
<dbReference type="EMBL" id="FOVL01000015">
    <property type="protein sequence ID" value="SFN74425.1"/>
    <property type="molecule type" value="Genomic_DNA"/>
</dbReference>
<reference evidence="4 5" key="1">
    <citation type="submission" date="2016-10" db="EMBL/GenBank/DDBJ databases">
        <authorList>
            <person name="de Groot N.N."/>
        </authorList>
    </citation>
    <scope>NUCLEOTIDE SEQUENCE [LARGE SCALE GENOMIC DNA]</scope>
    <source>
        <strain evidence="4 5">DSM 17794</strain>
    </source>
</reference>
<dbReference type="GO" id="GO:0004672">
    <property type="term" value="F:protein kinase activity"/>
    <property type="evidence" value="ECO:0007669"/>
    <property type="project" value="InterPro"/>
</dbReference>
<feature type="transmembrane region" description="Helical" evidence="2">
    <location>
        <begin position="521"/>
        <end position="547"/>
    </location>
</feature>
<dbReference type="GO" id="GO:0005524">
    <property type="term" value="F:ATP binding"/>
    <property type="evidence" value="ECO:0007669"/>
    <property type="project" value="InterPro"/>
</dbReference>
<feature type="transmembrane region" description="Helical" evidence="2">
    <location>
        <begin position="496"/>
        <end position="515"/>
    </location>
</feature>
<evidence type="ECO:0000313" key="5">
    <source>
        <dbReference type="Proteomes" id="UP000199153"/>
    </source>
</evidence>
<name>A0A1I5BI63_9FLAO</name>
<dbReference type="OrthoDB" id="9795390at2"/>
<keyword evidence="4" id="KW-0808">Transferase</keyword>
<keyword evidence="2" id="KW-1133">Transmembrane helix</keyword>
<feature type="domain" description="Protein kinase" evidence="3">
    <location>
        <begin position="121"/>
        <end position="444"/>
    </location>
</feature>
<dbReference type="InterPro" id="IPR000719">
    <property type="entry name" value="Prot_kinase_dom"/>
</dbReference>
<evidence type="ECO:0000313" key="4">
    <source>
        <dbReference type="EMBL" id="SFN74425.1"/>
    </source>
</evidence>
<keyword evidence="4" id="KW-0418">Kinase</keyword>
<gene>
    <name evidence="4" type="ORF">SAMN05660413_02398</name>
</gene>
<dbReference type="InterPro" id="IPR011009">
    <property type="entry name" value="Kinase-like_dom_sf"/>
</dbReference>
<comment type="similarity">
    <text evidence="1">Belongs to the protein kinase superfamily. ADCK protein kinase family.</text>
</comment>
<evidence type="ECO:0000256" key="2">
    <source>
        <dbReference type="SAM" id="Phobius"/>
    </source>
</evidence>
<dbReference type="InterPro" id="IPR004147">
    <property type="entry name" value="ABC1_dom"/>
</dbReference>
<dbReference type="STRING" id="287099.SAMN05660413_02398"/>
<sequence>MSVFPDNLERYRKFIGFMLKYWNSELFHQTANSAMEDVPEDEDKETDYDQTPEELVEDLKNMGPTYIKMGQLLSTRPDLLPDNYLKALASLQDDVPPIPYEDVHRIIEKEIGTRISKAFETFEEKPLASASIGQVHKAILRSGKPVAVKIQRPGIRKKFLEDLDTLEELAEMAVKHSQVAKRYAFDNVLAELRRILLQELDYDREATNLLTLGKNLKHFKNLIVPQPILDYSTSKVLTMDFIDGRKVTSISPLKQLEVDYSPIVDELVEAYLQQVINDGFVHADPHPGNIQFTSDNKIALIDLGMVAKFTPGLQEDLLQLLMAISRSNGQDTAHVLLNMSEFDPDKADVKKFDKQISDLVMDSQTSTAKDMQTGRLLIQLNRVAARNHIHIPVEVNILGKILLNIDQIIAVLDPDFDLKQAIRKHVNEIMRKKMYEELKPENFFSFVLETKKLAEHLPERINKISDNLANNRFKLNIDAIDEQRITDGFQKVANRITLGLIIAAMIIGASMLMQVPSDFTIFGYPGLAIVFFLLAAVMGIYLSYIIIFKDENLNSRKDD</sequence>
<dbReference type="Pfam" id="PF03109">
    <property type="entry name" value="ABC1"/>
    <property type="match status" value="1"/>
</dbReference>
<evidence type="ECO:0000256" key="1">
    <source>
        <dbReference type="ARBA" id="ARBA00009670"/>
    </source>
</evidence>
<dbReference type="PROSITE" id="PS50011">
    <property type="entry name" value="PROTEIN_KINASE_DOM"/>
    <property type="match status" value="1"/>
</dbReference>
<keyword evidence="2" id="KW-0812">Transmembrane</keyword>
<dbReference type="RefSeq" id="WP_093409991.1">
    <property type="nucleotide sequence ID" value="NZ_FOVL01000015.1"/>
</dbReference>
<dbReference type="PANTHER" id="PTHR10566">
    <property type="entry name" value="CHAPERONE-ACTIVITY OF BC1 COMPLEX CABC1 -RELATED"/>
    <property type="match status" value="1"/>
</dbReference>
<dbReference type="AlphaFoldDB" id="A0A1I5BI63"/>
<keyword evidence="2" id="KW-0472">Membrane</keyword>
<protein>
    <submittedName>
        <fullName evidence="4">Predicted unusual protein kinase regulating ubiquinone biosynthesis, AarF/ABC1/UbiB family</fullName>
    </submittedName>
</protein>
<dbReference type="Proteomes" id="UP000199153">
    <property type="component" value="Unassembled WGS sequence"/>
</dbReference>